<reference evidence="1" key="1">
    <citation type="submission" date="2021-05" db="EMBL/GenBank/DDBJ databases">
        <authorList>
            <person name="Alioto T."/>
            <person name="Alioto T."/>
            <person name="Gomez Garrido J."/>
        </authorList>
    </citation>
    <scope>NUCLEOTIDE SEQUENCE</scope>
</reference>
<organism evidence="1">
    <name type="scientific">Cacopsylla melanoneura</name>
    <dbReference type="NCBI Taxonomy" id="428564"/>
    <lineage>
        <taxon>Eukaryota</taxon>
        <taxon>Metazoa</taxon>
        <taxon>Ecdysozoa</taxon>
        <taxon>Arthropoda</taxon>
        <taxon>Hexapoda</taxon>
        <taxon>Insecta</taxon>
        <taxon>Pterygota</taxon>
        <taxon>Neoptera</taxon>
        <taxon>Paraneoptera</taxon>
        <taxon>Hemiptera</taxon>
        <taxon>Sternorrhyncha</taxon>
        <taxon>Psylloidea</taxon>
        <taxon>Psyllidae</taxon>
        <taxon>Psyllinae</taxon>
        <taxon>Cacopsylla</taxon>
    </lineage>
</organism>
<sequence length="102" mass="11889">MSIEYKVDYICICYQNQVVTHWELIPQNNRIYTSLPWEMYSGSGYHVNKTIQDRTLSVNIYSILIIIKKQTLNYVLNPFLEMATDTACVKKSSLRASLDIFS</sequence>
<accession>A0A8D8LYB5</accession>
<proteinExistence type="predicted"/>
<dbReference type="AlphaFoldDB" id="A0A8D8LYB5"/>
<name>A0A8D8LYB5_9HEMI</name>
<dbReference type="EMBL" id="HBUF01043006">
    <property type="protein sequence ID" value="CAG6618619.1"/>
    <property type="molecule type" value="Transcribed_RNA"/>
</dbReference>
<protein>
    <submittedName>
        <fullName evidence="1">Uncharacterized protein</fullName>
    </submittedName>
</protein>
<evidence type="ECO:0000313" key="1">
    <source>
        <dbReference type="EMBL" id="CAG6618619.1"/>
    </source>
</evidence>